<feature type="transmembrane region" description="Helical" evidence="7">
    <location>
        <begin position="198"/>
        <end position="220"/>
    </location>
</feature>
<evidence type="ECO:0000256" key="3">
    <source>
        <dbReference type="ARBA" id="ARBA00022692"/>
    </source>
</evidence>
<evidence type="ECO:0000256" key="1">
    <source>
        <dbReference type="ARBA" id="ARBA00004141"/>
    </source>
</evidence>
<dbReference type="Gene3D" id="1.20.1250.20">
    <property type="entry name" value="MFS general substrate transporter like domains"/>
    <property type="match status" value="1"/>
</dbReference>
<comment type="caution">
    <text evidence="9">The sequence shown here is derived from an EMBL/GenBank/DDBJ whole genome shotgun (WGS) entry which is preliminary data.</text>
</comment>
<feature type="transmembrane region" description="Helical" evidence="7">
    <location>
        <begin position="266"/>
        <end position="287"/>
    </location>
</feature>
<keyword evidence="10" id="KW-1185">Reference proteome</keyword>
<dbReference type="PRINTS" id="PR01035">
    <property type="entry name" value="TCRTETA"/>
</dbReference>
<feature type="compositionally biased region" description="Basic residues" evidence="6">
    <location>
        <begin position="52"/>
        <end position="64"/>
    </location>
</feature>
<dbReference type="InterPro" id="IPR020846">
    <property type="entry name" value="MFS_dom"/>
</dbReference>
<feature type="transmembrane region" description="Helical" evidence="7">
    <location>
        <begin position="453"/>
        <end position="473"/>
    </location>
</feature>
<evidence type="ECO:0000256" key="5">
    <source>
        <dbReference type="ARBA" id="ARBA00023136"/>
    </source>
</evidence>
<feature type="region of interest" description="Disordered" evidence="6">
    <location>
        <begin position="588"/>
        <end position="617"/>
    </location>
</feature>
<keyword evidence="3 7" id="KW-0812">Transmembrane</keyword>
<feature type="transmembrane region" description="Helical" evidence="7">
    <location>
        <begin position="493"/>
        <end position="515"/>
    </location>
</feature>
<name>A0ABY0HJ72_9PEZI</name>
<feature type="transmembrane region" description="Helical" evidence="7">
    <location>
        <begin position="175"/>
        <end position="192"/>
    </location>
</feature>
<gene>
    <name evidence="9" type="ORF">DL762_000436</name>
</gene>
<evidence type="ECO:0000259" key="8">
    <source>
        <dbReference type="PROSITE" id="PS50850"/>
    </source>
</evidence>
<feature type="region of interest" description="Disordered" evidence="6">
    <location>
        <begin position="1"/>
        <end position="98"/>
    </location>
</feature>
<keyword evidence="4 7" id="KW-1133">Transmembrane helix</keyword>
<sequence length="617" mass="65998">MVRATYAAAAAATTAPSSSSRQSGRERPGREQGRTGSFRAGSPPPTLCSIRKPIRRISTAHRYHTFPTPPPKTPGRRQSSSSGSESPGSHDEDEHGATPLPVNQLALLALLSLSEQSALNSISPYLPEMIGSFPDVAPDQVGLYVGLLASAFALAQLATNLFWGYLADHIGRKPVMLLGTSLLCVCFTFFGFCSRYRHIVLVHVAMGLLNGNAAVVPTCLGELTDRSNQSRAFTWLPVVYSLGSITGPALGGLLVGKLAKDKFPYLAPNILAASLLALSVVVLSIWFEETLEREEGGDGPDWTQKVHWLSRCLGRAKKALKHSLSRQRDRYTDGVADGSDDDRYDARGERGLLDPSGDDEGASDAKLPSDPATWRQILNRTTVVLLTTSLVFQLSNSSFNSLYPVFASAQPPTGRDLRADVIGVSLSVAGVVTILFQLFLFRSLKSRVGNVGTYRGSLFGFGVTMALMPFVGYQDSQPPLGIGDSKLWLYAELGFILIIKNICAVGGLSSVMLLITNSAPSHANLGTLNGIAQTLSAAGRSVGPFISGSLFTVSTHVQPKGEAFAWGIFAGVALAGWLGTYAIHGEGLESTDDGFEDEEEHEEEDGDQQQSVDHRSA</sequence>
<reference evidence="9 10" key="1">
    <citation type="submission" date="2018-06" db="EMBL/GenBank/DDBJ databases">
        <title>Complete Genomes of Monosporascus.</title>
        <authorList>
            <person name="Robinson A.J."/>
            <person name="Natvig D.O."/>
        </authorList>
    </citation>
    <scope>NUCLEOTIDE SEQUENCE [LARGE SCALE GENOMIC DNA]</scope>
    <source>
        <strain evidence="9 10">CBS 609.92</strain>
    </source>
</reference>
<dbReference type="PANTHER" id="PTHR23504:SF39">
    <property type="entry name" value="TRANSPORTER, PUTATIVE (AFU_ORTHOLOGUE AFUA_6G03860)-RELATED"/>
    <property type="match status" value="1"/>
</dbReference>
<feature type="domain" description="Major facilitator superfamily (MFS) profile" evidence="8">
    <location>
        <begin position="101"/>
        <end position="588"/>
    </location>
</feature>
<dbReference type="PROSITE" id="PS50850">
    <property type="entry name" value="MFS"/>
    <property type="match status" value="1"/>
</dbReference>
<dbReference type="CDD" id="cd17330">
    <property type="entry name" value="MFS_SLC46_TetA_like"/>
    <property type="match status" value="1"/>
</dbReference>
<evidence type="ECO:0000256" key="4">
    <source>
        <dbReference type="ARBA" id="ARBA00022989"/>
    </source>
</evidence>
<keyword evidence="2" id="KW-0813">Transport</keyword>
<proteinExistence type="predicted"/>
<dbReference type="Pfam" id="PF07690">
    <property type="entry name" value="MFS_1"/>
    <property type="match status" value="1"/>
</dbReference>
<dbReference type="InterPro" id="IPR001958">
    <property type="entry name" value="Tet-R_TetA/multi-R_MdtG-like"/>
</dbReference>
<protein>
    <recommendedName>
        <fullName evidence="8">Major facilitator superfamily (MFS) profile domain-containing protein</fullName>
    </recommendedName>
</protein>
<evidence type="ECO:0000256" key="6">
    <source>
        <dbReference type="SAM" id="MobiDB-lite"/>
    </source>
</evidence>
<feature type="transmembrane region" description="Helical" evidence="7">
    <location>
        <begin position="232"/>
        <end position="254"/>
    </location>
</feature>
<dbReference type="InterPro" id="IPR036259">
    <property type="entry name" value="MFS_trans_sf"/>
</dbReference>
<evidence type="ECO:0000256" key="2">
    <source>
        <dbReference type="ARBA" id="ARBA00022448"/>
    </source>
</evidence>
<feature type="compositionally biased region" description="Basic and acidic residues" evidence="6">
    <location>
        <begin position="23"/>
        <end position="33"/>
    </location>
</feature>
<dbReference type="Proteomes" id="UP000294003">
    <property type="component" value="Unassembled WGS sequence"/>
</dbReference>
<evidence type="ECO:0000313" key="9">
    <source>
        <dbReference type="EMBL" id="RYO94670.1"/>
    </source>
</evidence>
<feature type="transmembrane region" description="Helical" evidence="7">
    <location>
        <begin position="141"/>
        <end position="163"/>
    </location>
</feature>
<feature type="region of interest" description="Disordered" evidence="6">
    <location>
        <begin position="331"/>
        <end position="368"/>
    </location>
</feature>
<feature type="transmembrane region" description="Helical" evidence="7">
    <location>
        <begin position="563"/>
        <end position="583"/>
    </location>
</feature>
<comment type="subcellular location">
    <subcellularLocation>
        <location evidence="1">Membrane</location>
        <topology evidence="1">Multi-pass membrane protein</topology>
    </subcellularLocation>
</comment>
<feature type="transmembrane region" description="Helical" evidence="7">
    <location>
        <begin position="421"/>
        <end position="441"/>
    </location>
</feature>
<feature type="compositionally biased region" description="Low complexity" evidence="6">
    <location>
        <begin position="1"/>
        <end position="22"/>
    </location>
</feature>
<dbReference type="InterPro" id="IPR011701">
    <property type="entry name" value="MFS"/>
</dbReference>
<keyword evidence="5 7" id="KW-0472">Membrane</keyword>
<dbReference type="PANTHER" id="PTHR23504">
    <property type="entry name" value="MAJOR FACILITATOR SUPERFAMILY DOMAIN-CONTAINING PROTEIN 10"/>
    <property type="match status" value="1"/>
</dbReference>
<feature type="compositionally biased region" description="Acidic residues" evidence="6">
    <location>
        <begin position="589"/>
        <end position="607"/>
    </location>
</feature>
<evidence type="ECO:0000313" key="10">
    <source>
        <dbReference type="Proteomes" id="UP000294003"/>
    </source>
</evidence>
<organism evidence="9 10">
    <name type="scientific">Monosporascus cannonballus</name>
    <dbReference type="NCBI Taxonomy" id="155416"/>
    <lineage>
        <taxon>Eukaryota</taxon>
        <taxon>Fungi</taxon>
        <taxon>Dikarya</taxon>
        <taxon>Ascomycota</taxon>
        <taxon>Pezizomycotina</taxon>
        <taxon>Sordariomycetes</taxon>
        <taxon>Xylariomycetidae</taxon>
        <taxon>Xylariales</taxon>
        <taxon>Xylariales incertae sedis</taxon>
        <taxon>Monosporascus</taxon>
    </lineage>
</organism>
<evidence type="ECO:0000256" key="7">
    <source>
        <dbReference type="SAM" id="Phobius"/>
    </source>
</evidence>
<dbReference type="SUPFAM" id="SSF103473">
    <property type="entry name" value="MFS general substrate transporter"/>
    <property type="match status" value="1"/>
</dbReference>
<dbReference type="EMBL" id="QJNS01000008">
    <property type="protein sequence ID" value="RYO94670.1"/>
    <property type="molecule type" value="Genomic_DNA"/>
</dbReference>
<accession>A0ABY0HJ72</accession>